<gene>
    <name evidence="1" type="ORF">MNBD_CHLOROFLEXI01-701</name>
</gene>
<protein>
    <submittedName>
        <fullName evidence="1">Type II restriction enzyme PaeR7I</fullName>
        <ecNumber evidence="1">3.1.21.4</ecNumber>
    </submittedName>
</protein>
<dbReference type="AlphaFoldDB" id="A0A3B0VVR4"/>
<dbReference type="GO" id="GO:0003677">
    <property type="term" value="F:DNA binding"/>
    <property type="evidence" value="ECO:0007669"/>
    <property type="project" value="InterPro"/>
</dbReference>
<dbReference type="InterPro" id="IPR007636">
    <property type="entry name" value="Restrct_endonuc_II_XhoI"/>
</dbReference>
<keyword evidence="1" id="KW-0378">Hydrolase</keyword>
<sequence length="203" mass="23110">MNTYLFFRNCLTNLIKQIIIDNGIKDVEIYTDGRKLLTILGFYRPTKNWDLLVIRKRQLLAAIELKSQVGPSFGNNFNNRVEEALGNATDLNTAFREGAFGESSKPFLGYFFVLEECSKSMMPVRITSPHFPTFPEFDDTSYAMRYEILCRKLVQEQLYDAAALILTSKESENSGKCRPLSDLTSAKRFVINLAGRMSSFALD</sequence>
<evidence type="ECO:0000313" key="1">
    <source>
        <dbReference type="EMBL" id="VAW43192.1"/>
    </source>
</evidence>
<dbReference type="Pfam" id="PF04555">
    <property type="entry name" value="XhoI"/>
    <property type="match status" value="1"/>
</dbReference>
<accession>A0A3B0VVR4</accession>
<dbReference type="GO" id="GO:0009307">
    <property type="term" value="P:DNA restriction-modification system"/>
    <property type="evidence" value="ECO:0007669"/>
    <property type="project" value="InterPro"/>
</dbReference>
<reference evidence="1" key="1">
    <citation type="submission" date="2018-06" db="EMBL/GenBank/DDBJ databases">
        <authorList>
            <person name="Zhirakovskaya E."/>
        </authorList>
    </citation>
    <scope>NUCLEOTIDE SEQUENCE</scope>
</reference>
<dbReference type="EC" id="3.1.21.4" evidence="1"/>
<name>A0A3B0VVR4_9ZZZZ</name>
<proteinExistence type="predicted"/>
<dbReference type="EMBL" id="UOEU01001043">
    <property type="protein sequence ID" value="VAW43192.1"/>
    <property type="molecule type" value="Genomic_DNA"/>
</dbReference>
<organism evidence="1">
    <name type="scientific">hydrothermal vent metagenome</name>
    <dbReference type="NCBI Taxonomy" id="652676"/>
    <lineage>
        <taxon>unclassified sequences</taxon>
        <taxon>metagenomes</taxon>
        <taxon>ecological metagenomes</taxon>
    </lineage>
</organism>
<dbReference type="GO" id="GO:0009036">
    <property type="term" value="F:type II site-specific deoxyribonuclease activity"/>
    <property type="evidence" value="ECO:0007669"/>
    <property type="project" value="UniProtKB-EC"/>
</dbReference>